<evidence type="ECO:0000256" key="6">
    <source>
        <dbReference type="ARBA" id="ARBA00048493"/>
    </source>
</evidence>
<sequence length="678" mass="76494">EEENTVHLLKEEADAAGQYHLFEFWDKLDFEEKNKLIQSISKYRLLEIKEKFNNALQKMDNNKIPYKLEPVPSLNTQVVKNTSKEKLQEWRERGLRAITERTRLGSDLPKGMFDIGLPSKKTLFQIQAERIKRVQFLSGGFLIPFYIMTSPKTHEETKKYFEKNNFFDLNPSNVYFFSQHTLPCFSFEGKILLESRTSIAEAPDGNGGLFKALETSGALDDMKKRGICYLHVYCVDNVLVRVADPCFLGYSISSRVSCAVKVVTKSSPLEKIGVICKINGKFGAVEYSEIQEGDAYARDPEGELLYNAGNICNHYFTLQFVERMVRECELPLHVARKSIPHVDSHGDVLLPKEPNGLKLEMFIFDALEFSDDLAVYLVERSEEFSPLKNASGSAESTPEHCRKDYLSLCERYLTRAGAKVDKAQSDECEVSPLTSYAGENLEGYNNKRLVCPFQAEKSAAGEHRGLVEVPTNNLGHRFIRGHKGERPNERVYHCYSTLISTKDSHNQLSKNYMDKAQLYVKHKKCVSTTSLSELLRRRNFTLINKKKAKKSHYKHSGSVDIEGKLIKGHTYLDYIRGGMEVNLNVAVDFTSSNGCSLLHSPVALLSIAQVLNDWDSDGLYTAYGFGAKLPDGNVSHCFAMTGDPLRPSVLACQAFLPSIPHSGVCTVTNNKRFVGSKR</sequence>
<dbReference type="InterPro" id="IPR039741">
    <property type="entry name" value="UDP-sugar_pyrophosphorylase"/>
</dbReference>
<comment type="pathway">
    <text evidence="1">Nucleotide-sugar biosynthesis; UDP-N-acetyl-alpha-D-glucosamine biosynthesis; UDP-N-acetyl-alpha-D-glucosamine from N-acetyl-alpha-D-glucosamine 1-phosphate: step 1/1.</text>
</comment>
<evidence type="ECO:0000256" key="2">
    <source>
        <dbReference type="ARBA" id="ARBA00010401"/>
    </source>
</evidence>
<evidence type="ECO:0000256" key="5">
    <source>
        <dbReference type="ARBA" id="ARBA00022695"/>
    </source>
</evidence>
<dbReference type="Pfam" id="PF07002">
    <property type="entry name" value="Copine"/>
    <property type="match status" value="1"/>
</dbReference>
<dbReference type="PANTHER" id="PTHR11952:SF2">
    <property type="entry name" value="LD24639P"/>
    <property type="match status" value="1"/>
</dbReference>
<keyword evidence="9" id="KW-1185">Reference proteome</keyword>
<keyword evidence="4" id="KW-0808">Transferase</keyword>
<dbReference type="EMBL" id="JALNTZ010003720">
    <property type="protein sequence ID" value="KAJ3616158.1"/>
    <property type="molecule type" value="Genomic_DNA"/>
</dbReference>
<evidence type="ECO:0000256" key="1">
    <source>
        <dbReference type="ARBA" id="ARBA00005208"/>
    </source>
</evidence>
<dbReference type="Gene3D" id="3.90.550.10">
    <property type="entry name" value="Spore Coat Polysaccharide Biosynthesis Protein SpsA, Chain A"/>
    <property type="match status" value="1"/>
</dbReference>
<dbReference type="Pfam" id="PF01704">
    <property type="entry name" value="UDPGP"/>
    <property type="match status" value="1"/>
</dbReference>
<reference evidence="8" key="1">
    <citation type="journal article" date="2023" name="G3 (Bethesda)">
        <title>Whole genome assemblies of Zophobas morio and Tenebrio molitor.</title>
        <authorList>
            <person name="Kaur S."/>
            <person name="Stinson S.A."/>
            <person name="diCenzo G.C."/>
        </authorList>
    </citation>
    <scope>NUCLEOTIDE SEQUENCE</scope>
    <source>
        <strain evidence="8">QUZm001</strain>
    </source>
</reference>
<dbReference type="GO" id="GO:0006048">
    <property type="term" value="P:UDP-N-acetylglucosamine biosynthetic process"/>
    <property type="evidence" value="ECO:0007669"/>
    <property type="project" value="TreeGrafter"/>
</dbReference>
<dbReference type="EC" id="2.7.7.23" evidence="3"/>
<gene>
    <name evidence="8" type="ORF">Zmor_012028</name>
</gene>
<protein>
    <recommendedName>
        <fullName evidence="3">UDP-N-acetylglucosamine diphosphorylase</fullName>
        <ecNumber evidence="3">2.7.7.23</ecNumber>
    </recommendedName>
</protein>
<organism evidence="8 9">
    <name type="scientific">Zophobas morio</name>
    <dbReference type="NCBI Taxonomy" id="2755281"/>
    <lineage>
        <taxon>Eukaryota</taxon>
        <taxon>Metazoa</taxon>
        <taxon>Ecdysozoa</taxon>
        <taxon>Arthropoda</taxon>
        <taxon>Hexapoda</taxon>
        <taxon>Insecta</taxon>
        <taxon>Pterygota</taxon>
        <taxon>Neoptera</taxon>
        <taxon>Endopterygota</taxon>
        <taxon>Coleoptera</taxon>
        <taxon>Polyphaga</taxon>
        <taxon>Cucujiformia</taxon>
        <taxon>Tenebrionidae</taxon>
        <taxon>Zophobas</taxon>
    </lineage>
</organism>
<keyword evidence="5" id="KW-0548">Nucleotidyltransferase</keyword>
<comment type="caution">
    <text evidence="8">The sequence shown here is derived from an EMBL/GenBank/DDBJ whole genome shotgun (WGS) entry which is preliminary data.</text>
</comment>
<dbReference type="AlphaFoldDB" id="A0AA38HGN1"/>
<comment type="catalytic activity">
    <reaction evidence="6">
        <text>N-acetyl-alpha-D-glucosamine 1-phosphate + UTP + H(+) = UDP-N-acetyl-alpha-D-glucosamine + diphosphate</text>
        <dbReference type="Rhea" id="RHEA:13509"/>
        <dbReference type="ChEBI" id="CHEBI:15378"/>
        <dbReference type="ChEBI" id="CHEBI:33019"/>
        <dbReference type="ChEBI" id="CHEBI:46398"/>
        <dbReference type="ChEBI" id="CHEBI:57705"/>
        <dbReference type="ChEBI" id="CHEBI:57776"/>
        <dbReference type="EC" id="2.7.7.23"/>
    </reaction>
</comment>
<dbReference type="SUPFAM" id="SSF53448">
    <property type="entry name" value="Nucleotide-diphospho-sugar transferases"/>
    <property type="match status" value="1"/>
</dbReference>
<dbReference type="InterPro" id="IPR029044">
    <property type="entry name" value="Nucleotide-diphossugar_trans"/>
</dbReference>
<feature type="non-terminal residue" evidence="8">
    <location>
        <position position="1"/>
    </location>
</feature>
<dbReference type="GO" id="GO:0003977">
    <property type="term" value="F:UDP-N-acetylglucosamine diphosphorylase activity"/>
    <property type="evidence" value="ECO:0007669"/>
    <property type="project" value="UniProtKB-EC"/>
</dbReference>
<feature type="domain" description="Copine C-terminal" evidence="7">
    <location>
        <begin position="603"/>
        <end position="650"/>
    </location>
</feature>
<evidence type="ECO:0000313" key="9">
    <source>
        <dbReference type="Proteomes" id="UP001168821"/>
    </source>
</evidence>
<name>A0AA38HGN1_9CUCU</name>
<evidence type="ECO:0000259" key="7">
    <source>
        <dbReference type="Pfam" id="PF07002"/>
    </source>
</evidence>
<evidence type="ECO:0000313" key="8">
    <source>
        <dbReference type="EMBL" id="KAJ3616158.1"/>
    </source>
</evidence>
<accession>A0AA38HGN1</accession>
<dbReference type="InterPro" id="IPR010734">
    <property type="entry name" value="Copine_C"/>
</dbReference>
<dbReference type="InterPro" id="IPR002618">
    <property type="entry name" value="UDPGP_fam"/>
</dbReference>
<evidence type="ECO:0000256" key="3">
    <source>
        <dbReference type="ARBA" id="ARBA00012457"/>
    </source>
</evidence>
<dbReference type="Proteomes" id="UP001168821">
    <property type="component" value="Unassembled WGS sequence"/>
</dbReference>
<comment type="similarity">
    <text evidence="2">Belongs to the UDPGP type 1 family.</text>
</comment>
<proteinExistence type="inferred from homology"/>
<dbReference type="CDD" id="cd04193">
    <property type="entry name" value="UDPGlcNAc_PPase"/>
    <property type="match status" value="1"/>
</dbReference>
<dbReference type="PANTHER" id="PTHR11952">
    <property type="entry name" value="UDP- GLUCOSE PYROPHOSPHORYLASE"/>
    <property type="match status" value="1"/>
</dbReference>
<evidence type="ECO:0000256" key="4">
    <source>
        <dbReference type="ARBA" id="ARBA00022679"/>
    </source>
</evidence>